<dbReference type="SUPFAM" id="SSF48208">
    <property type="entry name" value="Six-hairpin glycosidases"/>
    <property type="match status" value="1"/>
</dbReference>
<evidence type="ECO:0000313" key="3">
    <source>
        <dbReference type="EMBL" id="CAK0737249.1"/>
    </source>
</evidence>
<comment type="caution">
    <text evidence="3">The sequence shown here is derived from an EMBL/GenBank/DDBJ whole genome shotgun (WGS) entry which is preliminary data.</text>
</comment>
<proteinExistence type="predicted"/>
<reference evidence="3 4" key="1">
    <citation type="submission" date="2023-10" db="EMBL/GenBank/DDBJ databases">
        <authorList>
            <person name="Maclean D."/>
            <person name="Macfadyen A."/>
        </authorList>
    </citation>
    <scope>NUCLEOTIDE SEQUENCE [LARGE SCALE GENOMIC DNA]</scope>
</reference>
<dbReference type="EMBL" id="CAUYUE010000001">
    <property type="protein sequence ID" value="CAK0737249.1"/>
    <property type="molecule type" value="Genomic_DNA"/>
</dbReference>
<dbReference type="Gene3D" id="1.50.10.10">
    <property type="match status" value="1"/>
</dbReference>
<evidence type="ECO:0000259" key="2">
    <source>
        <dbReference type="Pfam" id="PF03190"/>
    </source>
</evidence>
<dbReference type="InterPro" id="IPR004879">
    <property type="entry name" value="Ssp411-like_TRX"/>
</dbReference>
<dbReference type="Gene3D" id="3.40.30.10">
    <property type="entry name" value="Glutaredoxin"/>
    <property type="match status" value="1"/>
</dbReference>
<dbReference type="PIRSF" id="PIRSF006402">
    <property type="entry name" value="UCP006402_thioredoxin"/>
    <property type="match status" value="1"/>
</dbReference>
<dbReference type="AlphaFoldDB" id="A0AAV1HS29"/>
<sequence length="787" mass="86634">MAASSEHTEGPKNKLALSSSPYLQQHATNPVDWYPWGEEAFEKARREDKPIFLSVGYSTCHWCHVMERESFTSLPVAKLLNDGYVSIKVDKEERSDVDRVYMTYVQATSGGGGWPMSVFLTPELQPFLGGTYFPPTDAYGRPGFVTVLKRIAGVWREKKDLIRQQSADTMRQLSEAMQPKAEEQTFEPSQSATAIKRCTDQLAERFDSKLGGFGGAPKFPRPAEVNLLLVAAQRDASADRAASSSGLSASGVAAPVQMADKTLQRMAAGGMYDHLGGGFHRYSVDEHWHVPHFEKMLYDNGQLAQTYLDAFSATGNAAYARVARGILDYLRRDMTHPDGGIFSAEDADSLDKMGKKAEGAFYVWTAEEIDEVLGADTERGKAFKRHYYVKPSGNIDLSPRSDPHGEFEGQNCLIERETVEGTASALGLTPDEAEQTLAKAREMLHAKRSDRPRPHVDDKVVTAWNGLAIGALAKASRVLTSEPDEVPRKLFPVIGRPAKEYLHDAEEIARFVKANLWDGQKQRLLRSFLSGPSDVEGFADDYAYLISGLLDLHSVTGGTEWLAFAQQLQQKQDELFWDDTAGGYFATAGTDPSILLRMKEDYDGAEPAASSYALSNLLRLAALASPQEARHLELRAKRTAGVFQDRLMDTPLAMPQMCAALHLLDAGHMRQVIIAGRSGAPDTEALMDAAHASYAPDKVVMLIDPSNEASASFWGEHNPEALAMAQGWNTDRPATAFVCQHFTCKAPTTDPEKLRASLKEAHEKAKRRPLVQQIDLSSLSKEASKTP</sequence>
<dbReference type="InterPro" id="IPR036249">
    <property type="entry name" value="Thioredoxin-like_sf"/>
</dbReference>
<feature type="domain" description="Spermatogenesis-associated protein 20-like TRX" evidence="2">
    <location>
        <begin position="12"/>
        <end position="173"/>
    </location>
</feature>
<gene>
    <name evidence="3" type="ORF">CVIRNUC_000880</name>
</gene>
<evidence type="ECO:0000256" key="1">
    <source>
        <dbReference type="SAM" id="MobiDB-lite"/>
    </source>
</evidence>
<dbReference type="Pfam" id="PF03190">
    <property type="entry name" value="Thioredox_DsbH"/>
    <property type="match status" value="1"/>
</dbReference>
<dbReference type="PANTHER" id="PTHR42899:SF1">
    <property type="entry name" value="SPERMATOGENESIS-ASSOCIATED PROTEIN 20"/>
    <property type="match status" value="1"/>
</dbReference>
<accession>A0AAV1HS29</accession>
<protein>
    <recommendedName>
        <fullName evidence="2">Spermatogenesis-associated protein 20-like TRX domain-containing protein</fullName>
    </recommendedName>
</protein>
<dbReference type="Proteomes" id="UP001314263">
    <property type="component" value="Unassembled WGS sequence"/>
</dbReference>
<name>A0AAV1HS29_9CHLO</name>
<dbReference type="InterPro" id="IPR008928">
    <property type="entry name" value="6-hairpin_glycosidase_sf"/>
</dbReference>
<keyword evidence="4" id="KW-1185">Reference proteome</keyword>
<dbReference type="SUPFAM" id="SSF52833">
    <property type="entry name" value="Thioredoxin-like"/>
    <property type="match status" value="1"/>
</dbReference>
<dbReference type="InterPro" id="IPR012341">
    <property type="entry name" value="6hp_glycosidase-like_sf"/>
</dbReference>
<dbReference type="CDD" id="cd02955">
    <property type="entry name" value="SSP411"/>
    <property type="match status" value="1"/>
</dbReference>
<dbReference type="InterPro" id="IPR024705">
    <property type="entry name" value="Ssp411"/>
</dbReference>
<organism evidence="3 4">
    <name type="scientific">Coccomyxa viridis</name>
    <dbReference type="NCBI Taxonomy" id="1274662"/>
    <lineage>
        <taxon>Eukaryota</taxon>
        <taxon>Viridiplantae</taxon>
        <taxon>Chlorophyta</taxon>
        <taxon>core chlorophytes</taxon>
        <taxon>Trebouxiophyceae</taxon>
        <taxon>Trebouxiophyceae incertae sedis</taxon>
        <taxon>Coccomyxaceae</taxon>
        <taxon>Coccomyxa</taxon>
    </lineage>
</organism>
<dbReference type="PANTHER" id="PTHR42899">
    <property type="entry name" value="SPERMATOGENESIS-ASSOCIATED PROTEIN 20"/>
    <property type="match status" value="1"/>
</dbReference>
<dbReference type="GO" id="GO:0009507">
    <property type="term" value="C:chloroplast"/>
    <property type="evidence" value="ECO:0007669"/>
    <property type="project" value="TreeGrafter"/>
</dbReference>
<evidence type="ECO:0000313" key="4">
    <source>
        <dbReference type="Proteomes" id="UP001314263"/>
    </source>
</evidence>
<dbReference type="GO" id="GO:0005975">
    <property type="term" value="P:carbohydrate metabolic process"/>
    <property type="evidence" value="ECO:0007669"/>
    <property type="project" value="InterPro"/>
</dbReference>
<feature type="region of interest" description="Disordered" evidence="1">
    <location>
        <begin position="759"/>
        <end position="787"/>
    </location>
</feature>